<dbReference type="Pfam" id="PF13439">
    <property type="entry name" value="Glyco_transf_4"/>
    <property type="match status" value="1"/>
</dbReference>
<evidence type="ECO:0000313" key="5">
    <source>
        <dbReference type="Proteomes" id="UP000295129"/>
    </source>
</evidence>
<name>A0A4R6E0Z2_9RHOO</name>
<dbReference type="GO" id="GO:0009103">
    <property type="term" value="P:lipopolysaccharide biosynthetic process"/>
    <property type="evidence" value="ECO:0007669"/>
    <property type="project" value="TreeGrafter"/>
</dbReference>
<dbReference type="OrthoDB" id="433681at2"/>
<dbReference type="InterPro" id="IPR023986">
    <property type="entry name" value="GlycosylTfrase_MSMEG0565"/>
</dbReference>
<dbReference type="GO" id="GO:0016757">
    <property type="term" value="F:glycosyltransferase activity"/>
    <property type="evidence" value="ECO:0007669"/>
    <property type="project" value="TreeGrafter"/>
</dbReference>
<sequence>MQPERLGRQPAPQRQLGSPRAAGNQPERRLRIALLTHSINPRGGVVHCLELGEALTALGHEVTLHAPAAEGARLFRDSRCEIRLIAEHGRHSTLRSLVQARIAAFTDWFAAPGRAGFDLYHAHDGIGANALLALRQRGLLPAYLRTVHHLESSFGDPVVDALELRSIQRADRLLCVSPSWQQALRERLGLAAGLVGNGVDLARFQPRPDAGDAALKARLGLGDAPVFLAVGGIEARKNTLGTLRAFARLRRTLGAAQLVIAGGASLLDHGAYRRAFDAALAAEGLAQGEHGGAVILAGVLADAEMPALYRLADALVFPSLVEGFGLAILEAMASGTPAVVSRIAPFTDFLGAEDCLWADPQDAESIASAMCRALMPGTRERVIAAGHATAARHDWPACARAHLAAYGELLAATRFPETPHA</sequence>
<organism evidence="4 5">
    <name type="scientific">Azoarcus indigens</name>
    <dbReference type="NCBI Taxonomy" id="29545"/>
    <lineage>
        <taxon>Bacteria</taxon>
        <taxon>Pseudomonadati</taxon>
        <taxon>Pseudomonadota</taxon>
        <taxon>Betaproteobacteria</taxon>
        <taxon>Rhodocyclales</taxon>
        <taxon>Zoogloeaceae</taxon>
        <taxon>Azoarcus</taxon>
    </lineage>
</organism>
<proteinExistence type="predicted"/>
<keyword evidence="1 4" id="KW-0808">Transferase</keyword>
<accession>A0A4R6E0Z2</accession>
<protein>
    <submittedName>
        <fullName evidence="4">Glycosyltransferase-like protein</fullName>
    </submittedName>
</protein>
<dbReference type="NCBIfam" id="TIGR04047">
    <property type="entry name" value="MSMEG_0565_glyc"/>
    <property type="match status" value="1"/>
</dbReference>
<dbReference type="CDD" id="cd03801">
    <property type="entry name" value="GT4_PimA-like"/>
    <property type="match status" value="1"/>
</dbReference>
<feature type="region of interest" description="Disordered" evidence="2">
    <location>
        <begin position="1"/>
        <end position="25"/>
    </location>
</feature>
<dbReference type="PANTHER" id="PTHR46401">
    <property type="entry name" value="GLYCOSYLTRANSFERASE WBBK-RELATED"/>
    <property type="match status" value="1"/>
</dbReference>
<dbReference type="InterPro" id="IPR028098">
    <property type="entry name" value="Glyco_trans_4-like_N"/>
</dbReference>
<dbReference type="PANTHER" id="PTHR46401:SF2">
    <property type="entry name" value="GLYCOSYLTRANSFERASE WBBK-RELATED"/>
    <property type="match status" value="1"/>
</dbReference>
<evidence type="ECO:0000256" key="1">
    <source>
        <dbReference type="ARBA" id="ARBA00022679"/>
    </source>
</evidence>
<evidence type="ECO:0000313" key="4">
    <source>
        <dbReference type="EMBL" id="TDN50904.1"/>
    </source>
</evidence>
<dbReference type="EMBL" id="SNVV01000008">
    <property type="protein sequence ID" value="TDN50904.1"/>
    <property type="molecule type" value="Genomic_DNA"/>
</dbReference>
<keyword evidence="5" id="KW-1185">Reference proteome</keyword>
<comment type="caution">
    <text evidence="4">The sequence shown here is derived from an EMBL/GenBank/DDBJ whole genome shotgun (WGS) entry which is preliminary data.</text>
</comment>
<dbReference type="SUPFAM" id="SSF53756">
    <property type="entry name" value="UDP-Glycosyltransferase/glycogen phosphorylase"/>
    <property type="match status" value="1"/>
</dbReference>
<dbReference type="Proteomes" id="UP000295129">
    <property type="component" value="Unassembled WGS sequence"/>
</dbReference>
<dbReference type="Pfam" id="PF13692">
    <property type="entry name" value="Glyco_trans_1_4"/>
    <property type="match status" value="1"/>
</dbReference>
<reference evidence="4 5" key="1">
    <citation type="submission" date="2019-03" db="EMBL/GenBank/DDBJ databases">
        <title>Genomic Encyclopedia of Type Strains, Phase IV (KMG-IV): sequencing the most valuable type-strain genomes for metagenomic binning, comparative biology and taxonomic classification.</title>
        <authorList>
            <person name="Goeker M."/>
        </authorList>
    </citation>
    <scope>NUCLEOTIDE SEQUENCE [LARGE SCALE GENOMIC DNA]</scope>
    <source>
        <strain evidence="4 5">DSM 12121</strain>
    </source>
</reference>
<evidence type="ECO:0000256" key="2">
    <source>
        <dbReference type="SAM" id="MobiDB-lite"/>
    </source>
</evidence>
<dbReference type="RefSeq" id="WP_133591375.1">
    <property type="nucleotide sequence ID" value="NZ_SNVV01000008.1"/>
</dbReference>
<feature type="domain" description="Glycosyltransferase subfamily 4-like N-terminal" evidence="3">
    <location>
        <begin position="42"/>
        <end position="203"/>
    </location>
</feature>
<gene>
    <name evidence="4" type="ORF">C7389_108148</name>
</gene>
<evidence type="ECO:0000259" key="3">
    <source>
        <dbReference type="Pfam" id="PF13439"/>
    </source>
</evidence>
<dbReference type="AlphaFoldDB" id="A0A4R6E0Z2"/>
<dbReference type="Gene3D" id="3.40.50.2000">
    <property type="entry name" value="Glycogen Phosphorylase B"/>
    <property type="match status" value="2"/>
</dbReference>